<accession>A0A8J5HYH3</accession>
<organism evidence="1 2">
    <name type="scientific">Zingiber officinale</name>
    <name type="common">Ginger</name>
    <name type="synonym">Amomum zingiber</name>
    <dbReference type="NCBI Taxonomy" id="94328"/>
    <lineage>
        <taxon>Eukaryota</taxon>
        <taxon>Viridiplantae</taxon>
        <taxon>Streptophyta</taxon>
        <taxon>Embryophyta</taxon>
        <taxon>Tracheophyta</taxon>
        <taxon>Spermatophyta</taxon>
        <taxon>Magnoliopsida</taxon>
        <taxon>Liliopsida</taxon>
        <taxon>Zingiberales</taxon>
        <taxon>Zingiberaceae</taxon>
        <taxon>Zingiber</taxon>
    </lineage>
</organism>
<dbReference type="AlphaFoldDB" id="A0A8J5HYH3"/>
<dbReference type="PANTHER" id="PTHR31972">
    <property type="entry name" value="EXPRESSED PROTEIN"/>
    <property type="match status" value="1"/>
</dbReference>
<proteinExistence type="predicted"/>
<dbReference type="EMBL" id="JACMSC010000001">
    <property type="protein sequence ID" value="KAG6536277.1"/>
    <property type="molecule type" value="Genomic_DNA"/>
</dbReference>
<gene>
    <name evidence="1" type="ORF">ZIOFF_001328</name>
</gene>
<name>A0A8J5HYH3_ZINOF</name>
<dbReference type="Proteomes" id="UP000734854">
    <property type="component" value="Unassembled WGS sequence"/>
</dbReference>
<dbReference type="PANTHER" id="PTHR31972:SF48">
    <property type="entry name" value="OS04G0407500 PROTEIN"/>
    <property type="match status" value="1"/>
</dbReference>
<comment type="caution">
    <text evidence="1">The sequence shown here is derived from an EMBL/GenBank/DDBJ whole genome shotgun (WGS) entry which is preliminary data.</text>
</comment>
<sequence length="172" mass="19599">MLAASSPHLVIAQDAITCFYRTVLSSSKEPSKAFYLAIIADVEFALLLGDMCGRFIEHFGATHSIVAFSMHEIMIRCKGDELNAKELKLYVEVDKKEVVSVRRLRWNFRGNQAIFVDSSTVDVMWDVHGWWFCDSSRCAEFLRGRVRIPTRSHPDSGAVAFEFRRGHIRNPS</sequence>
<evidence type="ECO:0000313" key="2">
    <source>
        <dbReference type="Proteomes" id="UP000734854"/>
    </source>
</evidence>
<protein>
    <submittedName>
        <fullName evidence="1">Uncharacterized protein</fullName>
    </submittedName>
</protein>
<dbReference type="Pfam" id="PF05910">
    <property type="entry name" value="DUF868"/>
    <property type="match status" value="1"/>
</dbReference>
<reference evidence="1 2" key="1">
    <citation type="submission" date="2020-08" db="EMBL/GenBank/DDBJ databases">
        <title>Plant Genome Project.</title>
        <authorList>
            <person name="Zhang R.-G."/>
        </authorList>
    </citation>
    <scope>NUCLEOTIDE SEQUENCE [LARGE SCALE GENOMIC DNA]</scope>
    <source>
        <tissue evidence="1">Rhizome</tissue>
    </source>
</reference>
<evidence type="ECO:0000313" key="1">
    <source>
        <dbReference type="EMBL" id="KAG6536277.1"/>
    </source>
</evidence>
<dbReference type="InterPro" id="IPR008586">
    <property type="entry name" value="DUF868_pln"/>
</dbReference>
<keyword evidence="2" id="KW-1185">Reference proteome</keyword>